<feature type="chain" id="PRO_5006867698" evidence="1">
    <location>
        <begin position="23"/>
        <end position="209"/>
    </location>
</feature>
<evidence type="ECO:0000313" key="2">
    <source>
        <dbReference type="EMBL" id="KRX10461.1"/>
    </source>
</evidence>
<evidence type="ECO:0000313" key="3">
    <source>
        <dbReference type="Proteomes" id="UP000054937"/>
    </source>
</evidence>
<dbReference type="EMBL" id="LDAU01000027">
    <property type="protein sequence ID" value="KRX10461.1"/>
    <property type="molecule type" value="Genomic_DNA"/>
</dbReference>
<dbReference type="InterPro" id="IPR036249">
    <property type="entry name" value="Thioredoxin-like_sf"/>
</dbReference>
<protein>
    <submittedName>
        <fullName evidence="2">Thioredoxin-like fold</fullName>
    </submittedName>
</protein>
<name>A0A0V0R7J2_PSEPJ</name>
<accession>A0A0V0R7J2</accession>
<keyword evidence="3" id="KW-1185">Reference proteome</keyword>
<dbReference type="Proteomes" id="UP000054937">
    <property type="component" value="Unassembled WGS sequence"/>
</dbReference>
<organism evidence="2 3">
    <name type="scientific">Pseudocohnilembus persalinus</name>
    <name type="common">Ciliate</name>
    <dbReference type="NCBI Taxonomy" id="266149"/>
    <lineage>
        <taxon>Eukaryota</taxon>
        <taxon>Sar</taxon>
        <taxon>Alveolata</taxon>
        <taxon>Ciliophora</taxon>
        <taxon>Intramacronucleata</taxon>
        <taxon>Oligohymenophorea</taxon>
        <taxon>Scuticociliatia</taxon>
        <taxon>Philasterida</taxon>
        <taxon>Pseudocohnilembidae</taxon>
        <taxon>Pseudocohnilembus</taxon>
    </lineage>
</organism>
<comment type="caution">
    <text evidence="2">The sequence shown here is derived from an EMBL/GenBank/DDBJ whole genome shotgun (WGS) entry which is preliminary data.</text>
</comment>
<evidence type="ECO:0000256" key="1">
    <source>
        <dbReference type="SAM" id="SignalP"/>
    </source>
</evidence>
<feature type="signal peptide" evidence="1">
    <location>
        <begin position="1"/>
        <end position="22"/>
    </location>
</feature>
<keyword evidence="1" id="KW-0732">Signal</keyword>
<sequence>MKLILSLSIIILVFLNIEKTIQEIQTSLKSIGQLELLDRIDLKEIRMNSISNPEKNNILVVFLYRNSDRNLQQRVQYFEYVSKKMRHLKQFEFLVMEGPESKTLIYNALSIDKSPCILIFDLKKTKMALYKGGILNEDDFGEFMNFLQNKYEDLFFRNILSKDTFKKMYYARVPKKYKNYDDNEETKKARKETIQDLKARNKKYVKDDL</sequence>
<reference evidence="2 3" key="1">
    <citation type="journal article" date="2015" name="Sci. Rep.">
        <title>Genome of the facultative scuticociliatosis pathogen Pseudocohnilembus persalinus provides insight into its virulence through horizontal gene transfer.</title>
        <authorList>
            <person name="Xiong J."/>
            <person name="Wang G."/>
            <person name="Cheng J."/>
            <person name="Tian M."/>
            <person name="Pan X."/>
            <person name="Warren A."/>
            <person name="Jiang C."/>
            <person name="Yuan D."/>
            <person name="Miao W."/>
        </authorList>
    </citation>
    <scope>NUCLEOTIDE SEQUENCE [LARGE SCALE GENOMIC DNA]</scope>
    <source>
        <strain evidence="2">36N120E</strain>
    </source>
</reference>
<proteinExistence type="predicted"/>
<gene>
    <name evidence="2" type="ORF">PPERSA_08763</name>
</gene>
<dbReference type="InParanoid" id="A0A0V0R7J2"/>
<dbReference type="SUPFAM" id="SSF52833">
    <property type="entry name" value="Thioredoxin-like"/>
    <property type="match status" value="1"/>
</dbReference>
<dbReference type="AlphaFoldDB" id="A0A0V0R7J2"/>